<organism evidence="3 4">
    <name type="scientific">Exserohilum turcicum (strain 28A)</name>
    <name type="common">Northern leaf blight fungus</name>
    <name type="synonym">Setosphaeria turcica</name>
    <dbReference type="NCBI Taxonomy" id="671987"/>
    <lineage>
        <taxon>Eukaryota</taxon>
        <taxon>Fungi</taxon>
        <taxon>Dikarya</taxon>
        <taxon>Ascomycota</taxon>
        <taxon>Pezizomycotina</taxon>
        <taxon>Dothideomycetes</taxon>
        <taxon>Pleosporomycetidae</taxon>
        <taxon>Pleosporales</taxon>
        <taxon>Pleosporineae</taxon>
        <taxon>Pleosporaceae</taxon>
        <taxon>Exserohilum</taxon>
    </lineage>
</organism>
<evidence type="ECO:0000313" key="4">
    <source>
        <dbReference type="Proteomes" id="UP000016935"/>
    </source>
</evidence>
<dbReference type="GO" id="GO:0004767">
    <property type="term" value="F:sphingomyelin phosphodiesterase activity"/>
    <property type="evidence" value="ECO:0007669"/>
    <property type="project" value="InterPro"/>
</dbReference>
<feature type="signal peptide" evidence="1">
    <location>
        <begin position="1"/>
        <end position="20"/>
    </location>
</feature>
<dbReference type="PANTHER" id="PTHR16320">
    <property type="entry name" value="SPHINGOMYELINASE FAMILY MEMBER"/>
    <property type="match status" value="1"/>
</dbReference>
<dbReference type="GO" id="GO:0046856">
    <property type="term" value="P:phosphatidylinositol dephosphorylation"/>
    <property type="evidence" value="ECO:0007669"/>
    <property type="project" value="InterPro"/>
</dbReference>
<dbReference type="Pfam" id="PF22669">
    <property type="entry name" value="Exo_endo_phos2"/>
    <property type="match status" value="1"/>
</dbReference>
<evidence type="ECO:0000313" key="3">
    <source>
        <dbReference type="EMBL" id="EOA90953.1"/>
    </source>
</evidence>
<dbReference type="InterPro" id="IPR038772">
    <property type="entry name" value="Sph/SMPD2-like"/>
</dbReference>
<dbReference type="eggNOG" id="ENOG502QPIS">
    <property type="taxonomic scope" value="Eukaryota"/>
</dbReference>
<dbReference type="PANTHER" id="PTHR16320:SF1">
    <property type="entry name" value="SPHINGOMYELINASE DDB_G0288017"/>
    <property type="match status" value="1"/>
</dbReference>
<reference evidence="3 4" key="1">
    <citation type="journal article" date="2012" name="PLoS Pathog.">
        <title>Diverse lifestyles and strategies of plant pathogenesis encoded in the genomes of eighteen Dothideomycetes fungi.</title>
        <authorList>
            <person name="Ohm R.A."/>
            <person name="Feau N."/>
            <person name="Henrissat B."/>
            <person name="Schoch C.L."/>
            <person name="Horwitz B.A."/>
            <person name="Barry K.W."/>
            <person name="Condon B.J."/>
            <person name="Copeland A.C."/>
            <person name="Dhillon B."/>
            <person name="Glaser F."/>
            <person name="Hesse C.N."/>
            <person name="Kosti I."/>
            <person name="LaButti K."/>
            <person name="Lindquist E.A."/>
            <person name="Lucas S."/>
            <person name="Salamov A.A."/>
            <person name="Bradshaw R.E."/>
            <person name="Ciuffetti L."/>
            <person name="Hamelin R.C."/>
            <person name="Kema G.H.J."/>
            <person name="Lawrence C."/>
            <person name="Scott J.A."/>
            <person name="Spatafora J.W."/>
            <person name="Turgeon B.G."/>
            <person name="de Wit P.J.G.M."/>
            <person name="Zhong S."/>
            <person name="Goodwin S.B."/>
            <person name="Grigoriev I.V."/>
        </authorList>
    </citation>
    <scope>NUCLEOTIDE SEQUENCE [LARGE SCALE GENOMIC DNA]</scope>
    <source>
        <strain evidence="4">28A</strain>
    </source>
</reference>
<dbReference type="HOGENOM" id="CLU_070126_0_0_1"/>
<dbReference type="STRING" id="671987.R0KDG6"/>
<dbReference type="InterPro" id="IPR036691">
    <property type="entry name" value="Endo/exonu/phosph_ase_sf"/>
</dbReference>
<evidence type="ECO:0000256" key="1">
    <source>
        <dbReference type="SAM" id="SignalP"/>
    </source>
</evidence>
<dbReference type="Gene3D" id="3.60.10.10">
    <property type="entry name" value="Endonuclease/exonuclease/phosphatase"/>
    <property type="match status" value="1"/>
</dbReference>
<dbReference type="OrthoDB" id="40902at2759"/>
<keyword evidence="1" id="KW-0732">Signal</keyword>
<keyword evidence="4" id="KW-1185">Reference proteome</keyword>
<sequence length="296" mass="32212">MHTFFTSALALASLVPLSIAQNSGTFNVLTFNVAGLPEILNGNDVPGDKTENTARIGQLFTKYDISLIHVQEDFNYHATLYANDKHPYRTPTSGGVPFGSGLNSLSNYPYTDFKRIKWNTCSTFDGADCLTPKGFTYMKVQFAPGVIIDAYNLHADAGTTAADNKARAANLRQVSDYIKANSAGNPVLVFGDSNSRYTRTDDIPAVFKDENGMTDVWVELIKKGVPPAKGADALLCQNPSTTNDCEIVDKVWYRGSSSVKLSATKFAYAGNMFLSDKGEILSDHNGVLVDFSWSKA</sequence>
<accession>R0KDG6</accession>
<evidence type="ECO:0000259" key="2">
    <source>
        <dbReference type="Pfam" id="PF22669"/>
    </source>
</evidence>
<dbReference type="GeneID" id="19404140"/>
<dbReference type="EMBL" id="KB908482">
    <property type="protein sequence ID" value="EOA90953.1"/>
    <property type="molecule type" value="Genomic_DNA"/>
</dbReference>
<name>R0KDG6_EXST2</name>
<feature type="domain" description="Inositol polyphosphate-related phosphatase" evidence="2">
    <location>
        <begin position="60"/>
        <end position="203"/>
    </location>
</feature>
<reference evidence="3 4" key="2">
    <citation type="journal article" date="2013" name="PLoS Genet.">
        <title>Comparative genome structure, secondary metabolite, and effector coding capacity across Cochliobolus pathogens.</title>
        <authorList>
            <person name="Condon B.J."/>
            <person name="Leng Y."/>
            <person name="Wu D."/>
            <person name="Bushley K.E."/>
            <person name="Ohm R.A."/>
            <person name="Otillar R."/>
            <person name="Martin J."/>
            <person name="Schackwitz W."/>
            <person name="Grimwood J."/>
            <person name="MohdZainudin N."/>
            <person name="Xue C."/>
            <person name="Wang R."/>
            <person name="Manning V.A."/>
            <person name="Dhillon B."/>
            <person name="Tu Z.J."/>
            <person name="Steffenson B.J."/>
            <person name="Salamov A."/>
            <person name="Sun H."/>
            <person name="Lowry S."/>
            <person name="LaButti K."/>
            <person name="Han J."/>
            <person name="Copeland A."/>
            <person name="Lindquist E."/>
            <person name="Barry K."/>
            <person name="Schmutz J."/>
            <person name="Baker S.E."/>
            <person name="Ciuffetti L.M."/>
            <person name="Grigoriev I.V."/>
            <person name="Zhong S."/>
            <person name="Turgeon B.G."/>
        </authorList>
    </citation>
    <scope>NUCLEOTIDE SEQUENCE [LARGE SCALE GENOMIC DNA]</scope>
    <source>
        <strain evidence="4">28A</strain>
    </source>
</reference>
<feature type="chain" id="PRO_5004354114" description="Inositol polyphosphate-related phosphatase domain-containing protein" evidence="1">
    <location>
        <begin position="21"/>
        <end position="296"/>
    </location>
</feature>
<dbReference type="InterPro" id="IPR000300">
    <property type="entry name" value="IPPc"/>
</dbReference>
<dbReference type="Proteomes" id="UP000016935">
    <property type="component" value="Unassembled WGS sequence"/>
</dbReference>
<gene>
    <name evidence="3" type="ORF">SETTUDRAFT_36448</name>
</gene>
<dbReference type="GO" id="GO:0005737">
    <property type="term" value="C:cytoplasm"/>
    <property type="evidence" value="ECO:0007669"/>
    <property type="project" value="TreeGrafter"/>
</dbReference>
<dbReference type="SUPFAM" id="SSF56219">
    <property type="entry name" value="DNase I-like"/>
    <property type="match status" value="1"/>
</dbReference>
<proteinExistence type="predicted"/>
<protein>
    <recommendedName>
        <fullName evidence="2">Inositol polyphosphate-related phosphatase domain-containing protein</fullName>
    </recommendedName>
</protein>
<dbReference type="GO" id="GO:0016791">
    <property type="term" value="F:phosphatase activity"/>
    <property type="evidence" value="ECO:0007669"/>
    <property type="project" value="InterPro"/>
</dbReference>
<dbReference type="RefSeq" id="XP_008021306.1">
    <property type="nucleotide sequence ID" value="XM_008023115.1"/>
</dbReference>
<dbReference type="AlphaFoldDB" id="R0KDG6"/>